<comment type="caution">
    <text evidence="1">The sequence shown here is derived from an EMBL/GenBank/DDBJ whole genome shotgun (WGS) entry which is preliminary data.</text>
</comment>
<name>A0A0R2A2W7_9LACO</name>
<proteinExistence type="predicted"/>
<sequence length="155" mass="16851">MEINVQQFIDQVMDGQYTQQSETVDDGQVTVATGIAAMAQAISQQQLAQFEWQVTVPEAEQPVSVRLETSVINLPLVNAKTISKIMDVNATAEVNVYLVCETPDINRSGLRIDKLASATALVDDADSETGAAQQWIDEKLAAVRDNIAAAKEEKD</sequence>
<evidence type="ECO:0000313" key="2">
    <source>
        <dbReference type="Proteomes" id="UP000051733"/>
    </source>
</evidence>
<dbReference type="PATRIC" id="fig|1423813.3.peg.1754"/>
<keyword evidence="2" id="KW-1185">Reference proteome</keyword>
<protein>
    <submittedName>
        <fullName evidence="1">Uncharacterized protein</fullName>
    </submittedName>
</protein>
<dbReference type="Proteomes" id="UP000051733">
    <property type="component" value="Unassembled WGS sequence"/>
</dbReference>
<dbReference type="RefSeq" id="WP_057778981.1">
    <property type="nucleotide sequence ID" value="NZ_AYYY01000025.1"/>
</dbReference>
<dbReference type="EMBL" id="AYYY01000025">
    <property type="protein sequence ID" value="KRM61649.1"/>
    <property type="molecule type" value="Genomic_DNA"/>
</dbReference>
<dbReference type="AlphaFoldDB" id="A0A0R2A2W7"/>
<reference evidence="1 2" key="1">
    <citation type="journal article" date="2015" name="Genome Announc.">
        <title>Expanding the biotechnology potential of lactobacilli through comparative genomics of 213 strains and associated genera.</title>
        <authorList>
            <person name="Sun Z."/>
            <person name="Harris H.M."/>
            <person name="McCann A."/>
            <person name="Guo C."/>
            <person name="Argimon S."/>
            <person name="Zhang W."/>
            <person name="Yang X."/>
            <person name="Jeffery I.B."/>
            <person name="Cooney J.C."/>
            <person name="Kagawa T.F."/>
            <person name="Liu W."/>
            <person name="Song Y."/>
            <person name="Salvetti E."/>
            <person name="Wrobel A."/>
            <person name="Rasinkangas P."/>
            <person name="Parkhill J."/>
            <person name="Rea M.C."/>
            <person name="O'Sullivan O."/>
            <person name="Ritari J."/>
            <person name="Douillard F.P."/>
            <person name="Paul Ross R."/>
            <person name="Yang R."/>
            <person name="Briner A.E."/>
            <person name="Felis G.E."/>
            <person name="de Vos W.M."/>
            <person name="Barrangou R."/>
            <person name="Klaenhammer T.R."/>
            <person name="Caufield P.W."/>
            <person name="Cui Y."/>
            <person name="Zhang H."/>
            <person name="O'Toole P.W."/>
        </authorList>
    </citation>
    <scope>NUCLEOTIDE SEQUENCE [LARGE SCALE GENOMIC DNA]</scope>
    <source>
        <strain evidence="1 2">DSM 20634</strain>
    </source>
</reference>
<evidence type="ECO:0000313" key="1">
    <source>
        <dbReference type="EMBL" id="KRM61649.1"/>
    </source>
</evidence>
<dbReference type="OrthoDB" id="2148857at2"/>
<gene>
    <name evidence="1" type="ORF">FC26_GL001727</name>
</gene>
<accession>A0A0R2A2W7</accession>
<organism evidence="1 2">
    <name type="scientific">Paucilactobacillus vaccinostercus DSM 20634</name>
    <dbReference type="NCBI Taxonomy" id="1423813"/>
    <lineage>
        <taxon>Bacteria</taxon>
        <taxon>Bacillati</taxon>
        <taxon>Bacillota</taxon>
        <taxon>Bacilli</taxon>
        <taxon>Lactobacillales</taxon>
        <taxon>Lactobacillaceae</taxon>
        <taxon>Paucilactobacillus</taxon>
    </lineage>
</organism>
<dbReference type="STRING" id="1423813.FC26_GL001727"/>